<evidence type="ECO:0000256" key="1">
    <source>
        <dbReference type="SAM" id="Phobius"/>
    </source>
</evidence>
<keyword evidence="1" id="KW-0472">Membrane</keyword>
<sequence length="311" mass="33084">MTVLVALPVLALLGLTILRLSGHDGNRFTAAALALTPYTAVGGLVITLFALVLGRRLQSLLALVLSISLGIVLTPRVLPDGTSLPDGQHVRVMTANLRLGLADPATLVRLVRDARVDVLALQELTPAAVAALDRAGIADLLPNRVLRPKAGGEGGGILAKVPLRQIVLVPERSRFEMPAAVLDLSGSQDLEVVSVHTVPPVGSEVDRAQWQRELAAFPSPDGRTRPRVLVGDFNATLDHASFTQLIDRGYSDAAEVTGEALRPTWSQWPVGPPVTLDHVLFDRRLGAASAAVYDLPGSDHNVLFTDLVLPR</sequence>
<proteinExistence type="predicted"/>
<dbReference type="STRING" id="909613.UO65_2503"/>
<protein>
    <submittedName>
        <fullName evidence="3">Integral membrane protein</fullName>
    </submittedName>
</protein>
<keyword evidence="1" id="KW-0812">Transmembrane</keyword>
<evidence type="ECO:0000259" key="2">
    <source>
        <dbReference type="Pfam" id="PF03372"/>
    </source>
</evidence>
<comment type="caution">
    <text evidence="3">The sequence shown here is derived from an EMBL/GenBank/DDBJ whole genome shotgun (WGS) entry which is preliminary data.</text>
</comment>
<name>W7IZP9_9PSEU</name>
<dbReference type="InterPro" id="IPR005135">
    <property type="entry name" value="Endo/exonuclease/phosphatase"/>
</dbReference>
<keyword evidence="1" id="KW-1133">Transmembrane helix</keyword>
<evidence type="ECO:0000313" key="3">
    <source>
        <dbReference type="EMBL" id="EWC62137.1"/>
    </source>
</evidence>
<dbReference type="EMBL" id="AYXG01000087">
    <property type="protein sequence ID" value="EWC62137.1"/>
    <property type="molecule type" value="Genomic_DNA"/>
</dbReference>
<gene>
    <name evidence="3" type="ORF">UO65_2503</name>
</gene>
<organism evidence="3 4">
    <name type="scientific">Actinokineospora spheciospongiae</name>
    <dbReference type="NCBI Taxonomy" id="909613"/>
    <lineage>
        <taxon>Bacteria</taxon>
        <taxon>Bacillati</taxon>
        <taxon>Actinomycetota</taxon>
        <taxon>Actinomycetes</taxon>
        <taxon>Pseudonocardiales</taxon>
        <taxon>Pseudonocardiaceae</taxon>
        <taxon>Actinokineospora</taxon>
    </lineage>
</organism>
<dbReference type="SUPFAM" id="SSF56219">
    <property type="entry name" value="DNase I-like"/>
    <property type="match status" value="1"/>
</dbReference>
<dbReference type="Pfam" id="PF03372">
    <property type="entry name" value="Exo_endo_phos"/>
    <property type="match status" value="1"/>
</dbReference>
<feature type="transmembrane region" description="Helical" evidence="1">
    <location>
        <begin position="60"/>
        <end position="78"/>
    </location>
</feature>
<accession>A0A8E2X557</accession>
<dbReference type="Proteomes" id="UP000019277">
    <property type="component" value="Unassembled WGS sequence"/>
</dbReference>
<evidence type="ECO:0000313" key="4">
    <source>
        <dbReference type="Proteomes" id="UP000019277"/>
    </source>
</evidence>
<reference evidence="3 4" key="1">
    <citation type="journal article" date="2014" name="Genome Announc.">
        <title>Draft Genome Sequence of the Antitrypanosomally Active Sponge-Associated Bacterium Actinokineospora sp. Strain EG49.</title>
        <authorList>
            <person name="Harjes J."/>
            <person name="Ryu T."/>
            <person name="Abdelmohsen U.R."/>
            <person name="Moitinho-Silva L."/>
            <person name="Horn H."/>
            <person name="Ravasi T."/>
            <person name="Hentschel U."/>
        </authorList>
    </citation>
    <scope>NUCLEOTIDE SEQUENCE [LARGE SCALE GENOMIC DNA]</scope>
    <source>
        <strain evidence="3 4">EG49</strain>
    </source>
</reference>
<accession>W7IZP9</accession>
<dbReference type="AlphaFoldDB" id="W7IZP9"/>
<dbReference type="InterPro" id="IPR036691">
    <property type="entry name" value="Endo/exonu/phosph_ase_sf"/>
</dbReference>
<feature type="transmembrane region" description="Helical" evidence="1">
    <location>
        <begin position="32"/>
        <end position="53"/>
    </location>
</feature>
<keyword evidence="4" id="KW-1185">Reference proteome</keyword>
<feature type="domain" description="Endonuclease/exonuclease/phosphatase" evidence="2">
    <location>
        <begin position="93"/>
        <end position="300"/>
    </location>
</feature>
<dbReference type="Gene3D" id="3.60.10.10">
    <property type="entry name" value="Endonuclease/exonuclease/phosphatase"/>
    <property type="match status" value="1"/>
</dbReference>
<dbReference type="eggNOG" id="COG3021">
    <property type="taxonomic scope" value="Bacteria"/>
</dbReference>
<dbReference type="GO" id="GO:0003824">
    <property type="term" value="F:catalytic activity"/>
    <property type="evidence" value="ECO:0007669"/>
    <property type="project" value="InterPro"/>
</dbReference>